<organism evidence="2 3">
    <name type="scientific">Exidia glandulosa HHB12029</name>
    <dbReference type="NCBI Taxonomy" id="1314781"/>
    <lineage>
        <taxon>Eukaryota</taxon>
        <taxon>Fungi</taxon>
        <taxon>Dikarya</taxon>
        <taxon>Basidiomycota</taxon>
        <taxon>Agaricomycotina</taxon>
        <taxon>Agaricomycetes</taxon>
        <taxon>Auriculariales</taxon>
        <taxon>Exidiaceae</taxon>
        <taxon>Exidia</taxon>
    </lineage>
</organism>
<dbReference type="PANTHER" id="PTHR21052">
    <property type="entry name" value="SPERMATOGENESIS ASSOCIATED 11-RELATED"/>
    <property type="match status" value="1"/>
</dbReference>
<protein>
    <recommendedName>
        <fullName evidence="1">Alpha-ketoglutarate-dependent dioxygenase AlkB-like domain-containing protein</fullName>
    </recommendedName>
</protein>
<dbReference type="GO" id="GO:0006631">
    <property type="term" value="P:fatty acid metabolic process"/>
    <property type="evidence" value="ECO:0007669"/>
    <property type="project" value="TreeGrafter"/>
</dbReference>
<dbReference type="InterPro" id="IPR027450">
    <property type="entry name" value="AlkB-like"/>
</dbReference>
<dbReference type="AlphaFoldDB" id="A0A165IFJ3"/>
<accession>A0A165IFJ3</accession>
<reference evidence="2 3" key="1">
    <citation type="journal article" date="2016" name="Mol. Biol. Evol.">
        <title>Comparative Genomics of Early-Diverging Mushroom-Forming Fungi Provides Insights into the Origins of Lignocellulose Decay Capabilities.</title>
        <authorList>
            <person name="Nagy L.G."/>
            <person name="Riley R."/>
            <person name="Tritt A."/>
            <person name="Adam C."/>
            <person name="Daum C."/>
            <person name="Floudas D."/>
            <person name="Sun H."/>
            <person name="Yadav J.S."/>
            <person name="Pangilinan J."/>
            <person name="Larsson K.H."/>
            <person name="Matsuura K."/>
            <person name="Barry K."/>
            <person name="Labutti K."/>
            <person name="Kuo R."/>
            <person name="Ohm R.A."/>
            <person name="Bhattacharya S.S."/>
            <person name="Shirouzu T."/>
            <person name="Yoshinaga Y."/>
            <person name="Martin F.M."/>
            <person name="Grigoriev I.V."/>
            <person name="Hibbett D.S."/>
        </authorList>
    </citation>
    <scope>NUCLEOTIDE SEQUENCE [LARGE SCALE GENOMIC DNA]</scope>
    <source>
        <strain evidence="2 3">HHB12029</strain>
    </source>
</reference>
<dbReference type="GO" id="GO:0005759">
    <property type="term" value="C:mitochondrial matrix"/>
    <property type="evidence" value="ECO:0007669"/>
    <property type="project" value="TreeGrafter"/>
</dbReference>
<sequence length="246" mass="27486">MVALRLARGGTRALGGLLKGVRAAHSNVHQQLPADFTLVPEFLSVAEQCTLLHACLEKLDAMESRETRKRRRAFLQSQPLDTRQGQAGSPADLFLPDKLYEFQEGHYDGVIRNYREMHASTWPASPALDDVLGRVHALLPESVSTRKADIQSHILHLASNGYIEAHIDNVGASGSWILGVSLGEQRDMLLQSVEPPHRRHQISLPSGSVYLQKDSVRYNFKHSILPGEGQRVSFMIRDFPKREGPR</sequence>
<evidence type="ECO:0000313" key="3">
    <source>
        <dbReference type="Proteomes" id="UP000077266"/>
    </source>
</evidence>
<proteinExistence type="predicted"/>
<dbReference type="STRING" id="1314781.A0A165IFJ3"/>
<keyword evidence="3" id="KW-1185">Reference proteome</keyword>
<feature type="domain" description="Alpha-ketoglutarate-dependent dioxygenase AlkB-like" evidence="1">
    <location>
        <begin position="36"/>
        <end position="226"/>
    </location>
</feature>
<dbReference type="OrthoDB" id="28127at2759"/>
<gene>
    <name evidence="2" type="ORF">EXIGLDRAFT_717317</name>
</gene>
<dbReference type="Proteomes" id="UP000077266">
    <property type="component" value="Unassembled WGS sequence"/>
</dbReference>
<evidence type="ECO:0000259" key="1">
    <source>
        <dbReference type="Pfam" id="PF13532"/>
    </source>
</evidence>
<dbReference type="InterPro" id="IPR037151">
    <property type="entry name" value="AlkB-like_sf"/>
</dbReference>
<dbReference type="SUPFAM" id="SSF51197">
    <property type="entry name" value="Clavaminate synthase-like"/>
    <property type="match status" value="1"/>
</dbReference>
<dbReference type="EMBL" id="KV425991">
    <property type="protein sequence ID" value="KZV93334.1"/>
    <property type="molecule type" value="Genomic_DNA"/>
</dbReference>
<evidence type="ECO:0000313" key="2">
    <source>
        <dbReference type="EMBL" id="KZV93334.1"/>
    </source>
</evidence>
<dbReference type="PANTHER" id="PTHR21052:SF0">
    <property type="entry name" value="ALPHA-KETOGLUTARATE-DEPENDENT DIOXYGENASE ALKB HOMOLOG 7, MITOCHONDRIAL"/>
    <property type="match status" value="1"/>
</dbReference>
<dbReference type="GO" id="GO:0016706">
    <property type="term" value="F:2-oxoglutarate-dependent dioxygenase activity"/>
    <property type="evidence" value="ECO:0007669"/>
    <property type="project" value="TreeGrafter"/>
</dbReference>
<name>A0A165IFJ3_EXIGL</name>
<dbReference type="Pfam" id="PF13532">
    <property type="entry name" value="2OG-FeII_Oxy_2"/>
    <property type="match status" value="1"/>
</dbReference>
<dbReference type="GO" id="GO:0006974">
    <property type="term" value="P:DNA damage response"/>
    <property type="evidence" value="ECO:0007669"/>
    <property type="project" value="InterPro"/>
</dbReference>
<dbReference type="Gene3D" id="2.60.120.590">
    <property type="entry name" value="Alpha-ketoglutarate-dependent dioxygenase AlkB-like"/>
    <property type="match status" value="1"/>
</dbReference>
<dbReference type="InterPro" id="IPR032870">
    <property type="entry name" value="ALKBH7-like"/>
</dbReference>
<dbReference type="InParanoid" id="A0A165IFJ3"/>